<evidence type="ECO:0000256" key="1">
    <source>
        <dbReference type="SAM" id="Coils"/>
    </source>
</evidence>
<dbReference type="GO" id="GO:0005813">
    <property type="term" value="C:centrosome"/>
    <property type="evidence" value="ECO:0007669"/>
    <property type="project" value="InterPro"/>
</dbReference>
<evidence type="ECO:0000256" key="2">
    <source>
        <dbReference type="SAM" id="MobiDB-lite"/>
    </source>
</evidence>
<evidence type="ECO:0000313" key="3">
    <source>
        <dbReference type="EMBL" id="KAF2884311.1"/>
    </source>
</evidence>
<feature type="compositionally biased region" description="Polar residues" evidence="2">
    <location>
        <begin position="402"/>
        <end position="420"/>
    </location>
</feature>
<comment type="caution">
    <text evidence="3">The sequence shown here is derived from an EMBL/GenBank/DDBJ whole genome shotgun (WGS) entry which is preliminary data.</text>
</comment>
<dbReference type="GO" id="GO:0000922">
    <property type="term" value="C:spindle pole"/>
    <property type="evidence" value="ECO:0007669"/>
    <property type="project" value="InterPro"/>
</dbReference>
<dbReference type="PANTHER" id="PTHR21616">
    <property type="entry name" value="CENTROSOME SPINDLE POLE ASSOCIATED PROTEIN"/>
    <property type="match status" value="1"/>
</dbReference>
<dbReference type="EMBL" id="VTPC01090203">
    <property type="protein sequence ID" value="KAF2884311.1"/>
    <property type="molecule type" value="Genomic_DNA"/>
</dbReference>
<organism evidence="3 4">
    <name type="scientific">Ignelater luminosus</name>
    <name type="common">Cucubano</name>
    <name type="synonym">Pyrophorus luminosus</name>
    <dbReference type="NCBI Taxonomy" id="2038154"/>
    <lineage>
        <taxon>Eukaryota</taxon>
        <taxon>Metazoa</taxon>
        <taxon>Ecdysozoa</taxon>
        <taxon>Arthropoda</taxon>
        <taxon>Hexapoda</taxon>
        <taxon>Insecta</taxon>
        <taxon>Pterygota</taxon>
        <taxon>Neoptera</taxon>
        <taxon>Endopterygota</taxon>
        <taxon>Coleoptera</taxon>
        <taxon>Polyphaga</taxon>
        <taxon>Elateriformia</taxon>
        <taxon>Elateroidea</taxon>
        <taxon>Elateridae</taxon>
        <taxon>Agrypninae</taxon>
        <taxon>Pyrophorini</taxon>
        <taxon>Ignelater</taxon>
    </lineage>
</organism>
<dbReference type="GO" id="GO:0005874">
    <property type="term" value="C:microtubule"/>
    <property type="evidence" value="ECO:0007669"/>
    <property type="project" value="InterPro"/>
</dbReference>
<feature type="compositionally biased region" description="Basic and acidic residues" evidence="2">
    <location>
        <begin position="387"/>
        <end position="401"/>
    </location>
</feature>
<accession>A0A8K0G357</accession>
<feature type="compositionally biased region" description="Basic and acidic residues" evidence="2">
    <location>
        <begin position="450"/>
        <end position="469"/>
    </location>
</feature>
<feature type="region of interest" description="Disordered" evidence="2">
    <location>
        <begin position="387"/>
        <end position="469"/>
    </location>
</feature>
<dbReference type="Proteomes" id="UP000801492">
    <property type="component" value="Unassembled WGS sequence"/>
</dbReference>
<feature type="compositionally biased region" description="Basic and acidic residues" evidence="2">
    <location>
        <begin position="524"/>
        <end position="535"/>
    </location>
</feature>
<protein>
    <submittedName>
        <fullName evidence="3">Uncharacterized protein</fullName>
    </submittedName>
</protein>
<feature type="coiled-coil region" evidence="1">
    <location>
        <begin position="308"/>
        <end position="361"/>
    </location>
</feature>
<feature type="region of interest" description="Disordered" evidence="2">
    <location>
        <begin position="222"/>
        <end position="284"/>
    </location>
</feature>
<dbReference type="AlphaFoldDB" id="A0A8K0G357"/>
<keyword evidence="1" id="KW-0175">Coiled coil</keyword>
<evidence type="ECO:0000313" key="4">
    <source>
        <dbReference type="Proteomes" id="UP000801492"/>
    </source>
</evidence>
<keyword evidence="4" id="KW-1185">Reference proteome</keyword>
<dbReference type="OrthoDB" id="7735955at2759"/>
<feature type="compositionally biased region" description="Polar residues" evidence="2">
    <location>
        <begin position="434"/>
        <end position="449"/>
    </location>
</feature>
<feature type="region of interest" description="Disordered" evidence="2">
    <location>
        <begin position="499"/>
        <end position="535"/>
    </location>
</feature>
<dbReference type="PANTHER" id="PTHR21616:SF2">
    <property type="entry name" value="CENTROSOME AND SPINDLE POLE-ASSOCIATED PROTEIN 1"/>
    <property type="match status" value="1"/>
</dbReference>
<dbReference type="GO" id="GO:0032467">
    <property type="term" value="P:positive regulation of cytokinesis"/>
    <property type="evidence" value="ECO:0007669"/>
    <property type="project" value="InterPro"/>
</dbReference>
<reference evidence="3" key="1">
    <citation type="submission" date="2019-08" db="EMBL/GenBank/DDBJ databases">
        <title>The genome of the North American firefly Photinus pyralis.</title>
        <authorList>
            <consortium name="Photinus pyralis genome working group"/>
            <person name="Fallon T.R."/>
            <person name="Sander Lower S.E."/>
            <person name="Weng J.-K."/>
        </authorList>
    </citation>
    <scope>NUCLEOTIDE SEQUENCE</scope>
    <source>
        <strain evidence="3">TRF0915ILg1</strain>
        <tissue evidence="3">Whole body</tissue>
    </source>
</reference>
<dbReference type="InterPro" id="IPR026708">
    <property type="entry name" value="CSPP1"/>
</dbReference>
<sequence>MAYENYELVKLIQLHKKLLHDDKKRLGLLQDSGIQHSEVGDENSGDFTPETEIQTFHSNTNDKEEKLSRSPLTSNCDGGGQNFPLVERLDLSSCNGSLERDKQAFIDKLENSENPLTFRSDEGSGSTMLRYGEFSPNNPQLRVAAAPYLGLGEYEQRRQLISKQRQADFKEHISRKNDLIKNKVNNFFAEALPERKLTGFCKAVQTDIQNIHHKLVQYELHSQNPPEKELSPQPVNTENNKMHNSRSPLLNRVDQRLSTTQNTLLRPETSKPKSILSTRRTETPRDLHHSYVPSILDGFSYQDKAELLEKERLKREAYQSELRQQIEEKRRLSALRDERERQEQELENRRFEQQLLRMQEDQLREEQYRSRKNQLFRRTSEDLKSYGDEQLERPFRKHADSESSVSSLRNTKVASRQLSHYSPPVSRRVPYSFNIPSTSVFANPTNRSESVNRDEPRSRSNSFNRHEHVLNRHESLSRIDSLQRQDSLSRMDSLSIKDSISRIPRRHSATQQDLSLMRRSPKSQRSDRSSCSRLDDTLPIPVLKAHSPVAKDLKNSVAIDSSKHSSETLRKLEDRWQIPAVQKNIISQGDPFREGHGRSILTQLGAIRMQLQKEQLRMDETLRKRGISQPKAV</sequence>
<feature type="region of interest" description="Disordered" evidence="2">
    <location>
        <begin position="57"/>
        <end position="79"/>
    </location>
</feature>
<name>A0A8K0G357_IGNLU</name>
<proteinExistence type="predicted"/>
<gene>
    <name evidence="3" type="ORF">ILUMI_21873</name>
</gene>